<feature type="domain" description="AB hydrolase-1" evidence="2">
    <location>
        <begin position="40"/>
        <end position="139"/>
    </location>
</feature>
<gene>
    <name evidence="3" type="ORF">ABFY20_14970</name>
</gene>
<dbReference type="SUPFAM" id="SSF53474">
    <property type="entry name" value="alpha/beta-Hydrolases"/>
    <property type="match status" value="1"/>
</dbReference>
<dbReference type="PANTHER" id="PTHR43329">
    <property type="entry name" value="EPOXIDE HYDROLASE"/>
    <property type="match status" value="1"/>
</dbReference>
<dbReference type="InterPro" id="IPR029058">
    <property type="entry name" value="AB_hydrolase_fold"/>
</dbReference>
<sequence>MPTLTPIAPVGATVPGATHHSIRLDDTTLHLVSAGSAGSPIVLVHGWPETWWAFRELMPLLAASHRVYALDLRGFGDSSVAGDDVTEQTVADDLHRLVDLLDVGPVHLLCQDISGGAAFRFAAEHPEQVLSFTAVESSLAGFGLEALADVNAYGSWHVGFLGAPGIASMLLPGHERELLTGWAYPLMTAPDAALAPADIDEFVRSYSRPGAWRGTEGLYHSLFADDGATRALAESSPLTVPVLAVDGANSPFTEMSFRPVAAGRFEAAQVDGCGHLVAQENPHGLAEVLLPFVASADAGGEHSGVAPTQTAV</sequence>
<protein>
    <submittedName>
        <fullName evidence="3">Alpha/beta fold hydrolase</fullName>
    </submittedName>
</protein>
<dbReference type="PRINTS" id="PR00412">
    <property type="entry name" value="EPOXHYDRLASE"/>
</dbReference>
<evidence type="ECO:0000256" key="1">
    <source>
        <dbReference type="ARBA" id="ARBA00022801"/>
    </source>
</evidence>
<dbReference type="RefSeq" id="WP_368497031.1">
    <property type="nucleotide sequence ID" value="NZ_CP162511.1"/>
</dbReference>
<organism evidence="3">
    <name type="scientific">Herbiconiux sp. A18JL235</name>
    <dbReference type="NCBI Taxonomy" id="3152363"/>
    <lineage>
        <taxon>Bacteria</taxon>
        <taxon>Bacillati</taxon>
        <taxon>Actinomycetota</taxon>
        <taxon>Actinomycetes</taxon>
        <taxon>Micrococcales</taxon>
        <taxon>Microbacteriaceae</taxon>
        <taxon>Herbiconiux</taxon>
    </lineage>
</organism>
<evidence type="ECO:0000259" key="2">
    <source>
        <dbReference type="Pfam" id="PF00561"/>
    </source>
</evidence>
<dbReference type="EMBL" id="CP162511">
    <property type="protein sequence ID" value="XDI04626.1"/>
    <property type="molecule type" value="Genomic_DNA"/>
</dbReference>
<evidence type="ECO:0000313" key="3">
    <source>
        <dbReference type="EMBL" id="XDI04626.1"/>
    </source>
</evidence>
<reference evidence="3" key="1">
    <citation type="submission" date="2024-05" db="EMBL/GenBank/DDBJ databases">
        <title>Herbiconiux sp. A18JL235.</title>
        <authorList>
            <person name="Zhang G."/>
        </authorList>
    </citation>
    <scope>NUCLEOTIDE SEQUENCE</scope>
    <source>
        <strain evidence="3">A18JL235</strain>
    </source>
</reference>
<proteinExistence type="predicted"/>
<dbReference type="Gene3D" id="3.40.50.1820">
    <property type="entry name" value="alpha/beta hydrolase"/>
    <property type="match status" value="1"/>
</dbReference>
<keyword evidence="1 3" id="KW-0378">Hydrolase</keyword>
<dbReference type="AlphaFoldDB" id="A0AB39BER6"/>
<accession>A0AB39BER6</accession>
<dbReference type="GO" id="GO:0016787">
    <property type="term" value="F:hydrolase activity"/>
    <property type="evidence" value="ECO:0007669"/>
    <property type="project" value="UniProtKB-KW"/>
</dbReference>
<dbReference type="Pfam" id="PF00561">
    <property type="entry name" value="Abhydrolase_1"/>
    <property type="match status" value="1"/>
</dbReference>
<name>A0AB39BER6_9MICO</name>
<dbReference type="InterPro" id="IPR000073">
    <property type="entry name" value="AB_hydrolase_1"/>
</dbReference>
<dbReference type="InterPro" id="IPR000639">
    <property type="entry name" value="Epox_hydrolase-like"/>
</dbReference>